<comment type="similarity">
    <text evidence="1">Belongs to the GTP cyclohydrolase I type 2/NIF3 family.</text>
</comment>
<dbReference type="PANTHER" id="PTHR13799">
    <property type="entry name" value="NGG1 INTERACTING FACTOR 3"/>
    <property type="match status" value="1"/>
</dbReference>
<evidence type="ECO:0000256" key="1">
    <source>
        <dbReference type="ARBA" id="ARBA00006964"/>
    </source>
</evidence>
<evidence type="ECO:0000256" key="2">
    <source>
        <dbReference type="ARBA" id="ARBA00022723"/>
    </source>
</evidence>
<dbReference type="SUPFAM" id="SSF102705">
    <property type="entry name" value="NIF3 (NGG1p interacting factor 3)-like"/>
    <property type="match status" value="1"/>
</dbReference>
<proteinExistence type="inferred from homology"/>
<protein>
    <submittedName>
        <fullName evidence="4">NGG1p interacting factor NIF3</fullName>
    </submittedName>
</protein>
<dbReference type="GO" id="GO:0046872">
    <property type="term" value="F:metal ion binding"/>
    <property type="evidence" value="ECO:0007669"/>
    <property type="project" value="UniProtKB-KW"/>
</dbReference>
<dbReference type="InterPro" id="IPR002678">
    <property type="entry name" value="DUF34/NIF3"/>
</dbReference>
<dbReference type="AlphaFoldDB" id="A0A2T3W647"/>
<feature type="binding site" evidence="3">
    <location>
        <position position="199"/>
    </location>
    <ligand>
        <name>a divalent metal cation</name>
        <dbReference type="ChEBI" id="CHEBI:60240"/>
        <label>1</label>
    </ligand>
</feature>
<feature type="binding site" evidence="3">
    <location>
        <position position="77"/>
    </location>
    <ligand>
        <name>a divalent metal cation</name>
        <dbReference type="ChEBI" id="CHEBI:60240"/>
        <label>1</label>
    </ligand>
</feature>
<dbReference type="Gene3D" id="3.40.1390.30">
    <property type="entry name" value="NIF3 (NGG1p interacting factor 3)-like"/>
    <property type="match status" value="1"/>
</dbReference>
<comment type="caution">
    <text evidence="4">The sequence shown here is derived from an EMBL/GenBank/DDBJ whole genome shotgun (WGS) entry which is preliminary data.</text>
</comment>
<name>A0A2T3W647_9DEIO</name>
<evidence type="ECO:0000313" key="5">
    <source>
        <dbReference type="Proteomes" id="UP000240317"/>
    </source>
</evidence>
<dbReference type="GO" id="GO:0005737">
    <property type="term" value="C:cytoplasm"/>
    <property type="evidence" value="ECO:0007669"/>
    <property type="project" value="TreeGrafter"/>
</dbReference>
<dbReference type="PANTHER" id="PTHR13799:SF14">
    <property type="entry name" value="GTP CYCLOHYDROLASE 1 TYPE 2 HOMOLOG"/>
    <property type="match status" value="1"/>
</dbReference>
<reference evidence="4 5" key="1">
    <citation type="submission" date="2018-03" db="EMBL/GenBank/DDBJ databases">
        <title>Draft genome of Deinococcus sp. OD32.</title>
        <authorList>
            <person name="Wang X.-P."/>
            <person name="Du Z.-J."/>
        </authorList>
    </citation>
    <scope>NUCLEOTIDE SEQUENCE [LARGE SCALE GENOMIC DNA]</scope>
    <source>
        <strain evidence="4 5">OD32</strain>
    </source>
</reference>
<feature type="binding site" evidence="3">
    <location>
        <position position="195"/>
    </location>
    <ligand>
        <name>a divalent metal cation</name>
        <dbReference type="ChEBI" id="CHEBI:60240"/>
        <label>1</label>
    </ligand>
</feature>
<dbReference type="Pfam" id="PF01784">
    <property type="entry name" value="DUF34_NIF3"/>
    <property type="match status" value="1"/>
</dbReference>
<dbReference type="RefSeq" id="WP_107138609.1">
    <property type="nucleotide sequence ID" value="NZ_PYSV01000013.1"/>
</dbReference>
<evidence type="ECO:0000256" key="3">
    <source>
        <dbReference type="PIRSR" id="PIRSR602678-1"/>
    </source>
</evidence>
<gene>
    <name evidence="4" type="ORF">C8263_13195</name>
</gene>
<dbReference type="OrthoDB" id="66729at2"/>
<sequence length="236" mass="24784">MSPATLSALAAWLQTHLDEPQPLKRPGPEEVTHLALALEPRDLPAHLTADALFVHRSRGVGEGWPGLGVLGAHDGFDLHLTTGPNRVLAARLGWQEVRPLHWEGQPAGLLATVPQPTWEALRAALHAELGGEDDSVAPTLPITGPLRVALMNRLNPGTAAMAAEQGAHVYLTGQLRPSALGAVRAAGLGVVALGHRRTEWWGLGQLADQLRAAFPGLQATLHPGSQGSGPQGPAEL</sequence>
<evidence type="ECO:0000313" key="4">
    <source>
        <dbReference type="EMBL" id="PTA67264.1"/>
    </source>
</evidence>
<keyword evidence="5" id="KW-1185">Reference proteome</keyword>
<dbReference type="InterPro" id="IPR036069">
    <property type="entry name" value="DUF34/NIF3_sf"/>
</dbReference>
<accession>A0A2T3W647</accession>
<keyword evidence="2 3" id="KW-0479">Metal-binding</keyword>
<organism evidence="4 5">
    <name type="scientific">Deinococcus arcticus</name>
    <dbReference type="NCBI Taxonomy" id="2136176"/>
    <lineage>
        <taxon>Bacteria</taxon>
        <taxon>Thermotogati</taxon>
        <taxon>Deinococcota</taxon>
        <taxon>Deinococci</taxon>
        <taxon>Deinococcales</taxon>
        <taxon>Deinococcaceae</taxon>
        <taxon>Deinococcus</taxon>
    </lineage>
</organism>
<dbReference type="EMBL" id="PYSV01000013">
    <property type="protein sequence ID" value="PTA67264.1"/>
    <property type="molecule type" value="Genomic_DNA"/>
</dbReference>
<dbReference type="Proteomes" id="UP000240317">
    <property type="component" value="Unassembled WGS sequence"/>
</dbReference>